<accession>A0AAV3YJZ1</accession>
<feature type="region of interest" description="Disordered" evidence="1">
    <location>
        <begin position="1"/>
        <end position="88"/>
    </location>
</feature>
<organism evidence="2 3">
    <name type="scientific">Plakobranchus ocellatus</name>
    <dbReference type="NCBI Taxonomy" id="259542"/>
    <lineage>
        <taxon>Eukaryota</taxon>
        <taxon>Metazoa</taxon>
        <taxon>Spiralia</taxon>
        <taxon>Lophotrochozoa</taxon>
        <taxon>Mollusca</taxon>
        <taxon>Gastropoda</taxon>
        <taxon>Heterobranchia</taxon>
        <taxon>Euthyneura</taxon>
        <taxon>Panpulmonata</taxon>
        <taxon>Sacoglossa</taxon>
        <taxon>Placobranchoidea</taxon>
        <taxon>Plakobranchidae</taxon>
        <taxon>Plakobranchus</taxon>
    </lineage>
</organism>
<gene>
    <name evidence="2" type="ORF">PoB_000956000</name>
</gene>
<evidence type="ECO:0000313" key="3">
    <source>
        <dbReference type="Proteomes" id="UP000735302"/>
    </source>
</evidence>
<dbReference type="EMBL" id="BLXT01001085">
    <property type="protein sequence ID" value="GFN83054.1"/>
    <property type="molecule type" value="Genomic_DNA"/>
</dbReference>
<protein>
    <submittedName>
        <fullName evidence="2">Uncharacterized protein</fullName>
    </submittedName>
</protein>
<dbReference type="Proteomes" id="UP000735302">
    <property type="component" value="Unassembled WGS sequence"/>
</dbReference>
<comment type="caution">
    <text evidence="2">The sequence shown here is derived from an EMBL/GenBank/DDBJ whole genome shotgun (WGS) entry which is preliminary data.</text>
</comment>
<keyword evidence="3" id="KW-1185">Reference proteome</keyword>
<reference evidence="2 3" key="1">
    <citation type="journal article" date="2021" name="Elife">
        <title>Chloroplast acquisition without the gene transfer in kleptoplastic sea slugs, Plakobranchus ocellatus.</title>
        <authorList>
            <person name="Maeda T."/>
            <person name="Takahashi S."/>
            <person name="Yoshida T."/>
            <person name="Shimamura S."/>
            <person name="Takaki Y."/>
            <person name="Nagai Y."/>
            <person name="Toyoda A."/>
            <person name="Suzuki Y."/>
            <person name="Arimoto A."/>
            <person name="Ishii H."/>
            <person name="Satoh N."/>
            <person name="Nishiyama T."/>
            <person name="Hasebe M."/>
            <person name="Maruyama T."/>
            <person name="Minagawa J."/>
            <person name="Obokata J."/>
            <person name="Shigenobu S."/>
        </authorList>
    </citation>
    <scope>NUCLEOTIDE SEQUENCE [LARGE SCALE GENOMIC DNA]</scope>
</reference>
<dbReference type="AlphaFoldDB" id="A0AAV3YJZ1"/>
<name>A0AAV3YJZ1_9GAST</name>
<sequence length="119" mass="13851">MDRMNKEYREEEGEGEEEKEKKEEEEDAEEKEEVGEEKEEKEEKEEDAEEKEEVEKEEEEEEDEKLVHSQSLDQARAPMASFEPATDGNLMSGRVCFHCATNSPSESNSNRGRKVLCIF</sequence>
<feature type="compositionally biased region" description="Acidic residues" evidence="1">
    <location>
        <begin position="10"/>
        <end position="64"/>
    </location>
</feature>
<evidence type="ECO:0000313" key="2">
    <source>
        <dbReference type="EMBL" id="GFN83054.1"/>
    </source>
</evidence>
<evidence type="ECO:0000256" key="1">
    <source>
        <dbReference type="SAM" id="MobiDB-lite"/>
    </source>
</evidence>
<proteinExistence type="predicted"/>